<dbReference type="RefSeq" id="WP_093157118.1">
    <property type="nucleotide sequence ID" value="NZ_FNEK01000027.1"/>
</dbReference>
<evidence type="ECO:0000256" key="2">
    <source>
        <dbReference type="ARBA" id="ARBA00002923"/>
    </source>
</evidence>
<organism evidence="14 15">
    <name type="scientific">Aliiruegeria lutimaris</name>
    <dbReference type="NCBI Taxonomy" id="571298"/>
    <lineage>
        <taxon>Bacteria</taxon>
        <taxon>Pseudomonadati</taxon>
        <taxon>Pseudomonadota</taxon>
        <taxon>Alphaproteobacteria</taxon>
        <taxon>Rhodobacterales</taxon>
        <taxon>Roseobacteraceae</taxon>
        <taxon>Aliiruegeria</taxon>
    </lineage>
</organism>
<proteinExistence type="inferred from homology"/>
<dbReference type="EC" id="3.5.1.108" evidence="4 12"/>
<dbReference type="AlphaFoldDB" id="A0A1G8XWK7"/>
<feature type="active site" description="Proton donor" evidence="12">
    <location>
        <position position="262"/>
    </location>
</feature>
<evidence type="ECO:0000313" key="14">
    <source>
        <dbReference type="EMBL" id="SDJ95012.1"/>
    </source>
</evidence>
<evidence type="ECO:0000256" key="9">
    <source>
        <dbReference type="ARBA" id="ARBA00022833"/>
    </source>
</evidence>
<keyword evidence="10 12" id="KW-0443">Lipid metabolism</keyword>
<keyword evidence="8 12" id="KW-0378">Hydrolase</keyword>
<dbReference type="GO" id="GO:0103117">
    <property type="term" value="F:UDP-3-O-acyl-N-acetylglucosamine deacetylase activity"/>
    <property type="evidence" value="ECO:0007669"/>
    <property type="project" value="UniProtKB-UniRule"/>
</dbReference>
<evidence type="ECO:0000256" key="3">
    <source>
        <dbReference type="ARBA" id="ARBA00005002"/>
    </source>
</evidence>
<comment type="cofactor">
    <cofactor evidence="1 12">
        <name>Zn(2+)</name>
        <dbReference type="ChEBI" id="CHEBI:29105"/>
    </cofactor>
</comment>
<keyword evidence="5 12" id="KW-0444">Lipid biosynthesis</keyword>
<dbReference type="Gene3D" id="3.30.230.20">
    <property type="entry name" value="lpxc deacetylase, domain 1"/>
    <property type="match status" value="1"/>
</dbReference>
<dbReference type="STRING" id="571298.SAMN04488026_102755"/>
<feature type="compositionally biased region" description="Polar residues" evidence="13">
    <location>
        <begin position="1"/>
        <end position="10"/>
    </location>
</feature>
<dbReference type="NCBIfam" id="TIGR00325">
    <property type="entry name" value="lpxC"/>
    <property type="match status" value="1"/>
</dbReference>
<dbReference type="SUPFAM" id="SSF54211">
    <property type="entry name" value="Ribosomal protein S5 domain 2-like"/>
    <property type="match status" value="2"/>
</dbReference>
<dbReference type="Gene3D" id="3.30.1700.10">
    <property type="entry name" value="lpxc deacetylase, domain 2"/>
    <property type="match status" value="1"/>
</dbReference>
<comment type="function">
    <text evidence="2 12">Catalyzes the hydrolysis of UDP-3-O-myristoyl-N-acetylglucosamine to form UDP-3-O-myristoylglucosamine and acetate, the committed step in lipid A biosynthesis.</text>
</comment>
<protein>
    <recommendedName>
        <fullName evidence="4 12">UDP-3-O-acyl-N-acetylglucosamine deacetylase</fullName>
        <shortName evidence="12">UDP-3-O-acyl-GlcNAc deacetylase</shortName>
        <ecNumber evidence="4 12">3.5.1.108</ecNumber>
    </recommendedName>
    <alternativeName>
        <fullName evidence="12">UDP-3-O-[R-3-hydroxymyristoyl]-N-acetylglucosamine deacetylase</fullName>
    </alternativeName>
</protein>
<gene>
    <name evidence="12" type="primary">lpxC</name>
    <name evidence="14" type="ORF">SAMN04488026_102755</name>
</gene>
<feature type="region of interest" description="Disordered" evidence="13">
    <location>
        <begin position="1"/>
        <end position="20"/>
    </location>
</feature>
<evidence type="ECO:0000256" key="5">
    <source>
        <dbReference type="ARBA" id="ARBA00022516"/>
    </source>
</evidence>
<dbReference type="InterPro" id="IPR011334">
    <property type="entry name" value="UDP-acyl_GlcNac_deAcase_C"/>
</dbReference>
<evidence type="ECO:0000256" key="12">
    <source>
        <dbReference type="HAMAP-Rule" id="MF_00388"/>
    </source>
</evidence>
<feature type="binding site" evidence="12">
    <location>
        <position position="235"/>
    </location>
    <ligand>
        <name>Zn(2+)</name>
        <dbReference type="ChEBI" id="CHEBI:29105"/>
    </ligand>
</feature>
<keyword evidence="9 12" id="KW-0862">Zinc</keyword>
<reference evidence="14 15" key="1">
    <citation type="submission" date="2016-10" db="EMBL/GenBank/DDBJ databases">
        <authorList>
            <person name="de Groot N.N."/>
        </authorList>
    </citation>
    <scope>NUCLEOTIDE SEQUENCE [LARGE SCALE GENOMIC DNA]</scope>
    <source>
        <strain evidence="14 15">DSM 25294</strain>
    </source>
</reference>
<feature type="binding site" evidence="12">
    <location>
        <position position="78"/>
    </location>
    <ligand>
        <name>Zn(2+)</name>
        <dbReference type="ChEBI" id="CHEBI:29105"/>
    </ligand>
</feature>
<name>A0A1G8XWK7_9RHOB</name>
<evidence type="ECO:0000256" key="6">
    <source>
        <dbReference type="ARBA" id="ARBA00022556"/>
    </source>
</evidence>
<dbReference type="Proteomes" id="UP000199382">
    <property type="component" value="Unassembled WGS sequence"/>
</dbReference>
<dbReference type="PANTHER" id="PTHR33694">
    <property type="entry name" value="UDP-3-O-ACYL-N-ACETYLGLUCOSAMINE DEACETYLASE 1, MITOCHONDRIAL-RELATED"/>
    <property type="match status" value="1"/>
</dbReference>
<evidence type="ECO:0000256" key="8">
    <source>
        <dbReference type="ARBA" id="ARBA00022801"/>
    </source>
</evidence>
<dbReference type="InterPro" id="IPR020568">
    <property type="entry name" value="Ribosomal_Su5_D2-typ_SF"/>
</dbReference>
<comment type="catalytic activity">
    <reaction evidence="11 12">
        <text>a UDP-3-O-[(3R)-3-hydroxyacyl]-N-acetyl-alpha-D-glucosamine + H2O = a UDP-3-O-[(3R)-3-hydroxyacyl]-alpha-D-glucosamine + acetate</text>
        <dbReference type="Rhea" id="RHEA:67816"/>
        <dbReference type="ChEBI" id="CHEBI:15377"/>
        <dbReference type="ChEBI" id="CHEBI:30089"/>
        <dbReference type="ChEBI" id="CHEBI:137740"/>
        <dbReference type="ChEBI" id="CHEBI:173225"/>
        <dbReference type="EC" id="3.5.1.108"/>
    </reaction>
</comment>
<keyword evidence="15" id="KW-1185">Reference proteome</keyword>
<accession>A0A1G8XWK7</accession>
<evidence type="ECO:0000256" key="1">
    <source>
        <dbReference type="ARBA" id="ARBA00001947"/>
    </source>
</evidence>
<dbReference type="EMBL" id="FNEK01000027">
    <property type="protein sequence ID" value="SDJ95012.1"/>
    <property type="molecule type" value="Genomic_DNA"/>
</dbReference>
<keyword evidence="6 12" id="KW-0441">Lipid A biosynthesis</keyword>
<dbReference type="InterPro" id="IPR004463">
    <property type="entry name" value="UDP-acyl_GlcNac_deAcase"/>
</dbReference>
<feature type="binding site" evidence="12">
    <location>
        <position position="239"/>
    </location>
    <ligand>
        <name>Zn(2+)</name>
        <dbReference type="ChEBI" id="CHEBI:29105"/>
    </ligand>
</feature>
<evidence type="ECO:0000313" key="15">
    <source>
        <dbReference type="Proteomes" id="UP000199382"/>
    </source>
</evidence>
<dbReference type="PANTHER" id="PTHR33694:SF1">
    <property type="entry name" value="UDP-3-O-ACYL-N-ACETYLGLUCOSAMINE DEACETYLASE 1, MITOCHONDRIAL-RELATED"/>
    <property type="match status" value="1"/>
</dbReference>
<evidence type="ECO:0000256" key="11">
    <source>
        <dbReference type="ARBA" id="ARBA00024535"/>
    </source>
</evidence>
<evidence type="ECO:0000256" key="4">
    <source>
        <dbReference type="ARBA" id="ARBA00012745"/>
    </source>
</evidence>
<dbReference type="InterPro" id="IPR015870">
    <property type="entry name" value="UDP-acyl_N-AcGlcN_deAcase_N"/>
</dbReference>
<dbReference type="Pfam" id="PF03331">
    <property type="entry name" value="LpxC"/>
    <property type="match status" value="1"/>
</dbReference>
<dbReference type="OrthoDB" id="9802746at2"/>
<dbReference type="UniPathway" id="UPA00359">
    <property type="reaction ID" value="UER00478"/>
</dbReference>
<dbReference type="GO" id="GO:0046872">
    <property type="term" value="F:metal ion binding"/>
    <property type="evidence" value="ECO:0007669"/>
    <property type="project" value="UniProtKB-KW"/>
</dbReference>
<evidence type="ECO:0000256" key="7">
    <source>
        <dbReference type="ARBA" id="ARBA00022723"/>
    </source>
</evidence>
<dbReference type="GO" id="GO:0016020">
    <property type="term" value="C:membrane"/>
    <property type="evidence" value="ECO:0007669"/>
    <property type="project" value="GOC"/>
</dbReference>
<comment type="pathway">
    <text evidence="3 12">Glycolipid biosynthesis; lipid IV(A) biosynthesis; lipid IV(A) from (3R)-3-hydroxytetradecanoyl-[acyl-carrier-protein] and UDP-N-acetyl-alpha-D-glucosamine: step 2/6.</text>
</comment>
<dbReference type="GO" id="GO:0009245">
    <property type="term" value="P:lipid A biosynthetic process"/>
    <property type="evidence" value="ECO:0007669"/>
    <property type="project" value="UniProtKB-UniRule"/>
</dbReference>
<evidence type="ECO:0000256" key="10">
    <source>
        <dbReference type="ARBA" id="ARBA00023098"/>
    </source>
</evidence>
<evidence type="ECO:0000256" key="13">
    <source>
        <dbReference type="SAM" id="MobiDB-lite"/>
    </source>
</evidence>
<sequence>MQTTLKSPVTLTGAGLHSGRPARITLNPAPEDSGIVFRRTDVTDRDSLVPARWDATEHVPLCTRLVNPAGTSVSTVEHVMAALAGLGVHNALIEVSGPEVPILDGSAAPFVKAIVKAGLQSLDAPLMVLKVLKTVEVVDGEARARLEPSDGLTIDFEIDFADEVIGRQHRTLNMANGAFVHELCDSRTFCRRSEVEFMQSNGLALGGTLENAVVVDGSAVLSPGGLRHVDEPVRHKMLDALGDLALAGAPILGRYVGNRAGHTITNKLLRALFATPGAVEWVPCSDGTMQKLPGVGVSLADLDAVA</sequence>
<dbReference type="HAMAP" id="MF_00388">
    <property type="entry name" value="LpxC"/>
    <property type="match status" value="1"/>
</dbReference>
<comment type="similarity">
    <text evidence="12">Belongs to the LpxC family.</text>
</comment>
<keyword evidence="7 12" id="KW-0479">Metal-binding</keyword>